<dbReference type="EMBL" id="BLAL01000338">
    <property type="protein sequence ID" value="GET04163.1"/>
    <property type="molecule type" value="Genomic_DNA"/>
</dbReference>
<evidence type="ECO:0000313" key="2">
    <source>
        <dbReference type="Proteomes" id="UP000615446"/>
    </source>
</evidence>
<organism evidence="1 2">
    <name type="scientific">Rhizophagus clarus</name>
    <dbReference type="NCBI Taxonomy" id="94130"/>
    <lineage>
        <taxon>Eukaryota</taxon>
        <taxon>Fungi</taxon>
        <taxon>Fungi incertae sedis</taxon>
        <taxon>Mucoromycota</taxon>
        <taxon>Glomeromycotina</taxon>
        <taxon>Glomeromycetes</taxon>
        <taxon>Glomerales</taxon>
        <taxon>Glomeraceae</taxon>
        <taxon>Rhizophagus</taxon>
    </lineage>
</organism>
<name>A0A8H3MF40_9GLOM</name>
<evidence type="ECO:0000313" key="1">
    <source>
        <dbReference type="EMBL" id="GET04163.1"/>
    </source>
</evidence>
<proteinExistence type="predicted"/>
<gene>
    <name evidence="1" type="ORF">RCL2_003046800</name>
</gene>
<reference evidence="1" key="1">
    <citation type="submission" date="2019-10" db="EMBL/GenBank/DDBJ databases">
        <title>Conservation and host-specific expression of non-tandemly repeated heterogenous ribosome RNA gene in arbuscular mycorrhizal fungi.</title>
        <authorList>
            <person name="Maeda T."/>
            <person name="Kobayashi Y."/>
            <person name="Nakagawa T."/>
            <person name="Ezawa T."/>
            <person name="Yamaguchi K."/>
            <person name="Bino T."/>
            <person name="Nishimoto Y."/>
            <person name="Shigenobu S."/>
            <person name="Kawaguchi M."/>
        </authorList>
    </citation>
    <scope>NUCLEOTIDE SEQUENCE</scope>
    <source>
        <strain evidence="1">HR1</strain>
    </source>
</reference>
<dbReference type="OrthoDB" id="2305053at2759"/>
<sequence>MWLILRQKKKMPSTLVFKKKWMEEPEHQFNSIEPECEEEDDDDEIYHIDPLIVIEWNEAGLTQRGVLKTTVINNSIFCVNGGHQSHQIFIHVIRRLQSAYLQPNTPSLGRVFWVTFPRANVSQVNEVYNVFTI</sequence>
<accession>A0A8H3MF40</accession>
<protein>
    <submittedName>
        <fullName evidence="1">Uncharacterized protein</fullName>
    </submittedName>
</protein>
<dbReference type="Proteomes" id="UP000615446">
    <property type="component" value="Unassembled WGS sequence"/>
</dbReference>
<dbReference type="AlphaFoldDB" id="A0A8H3MF40"/>
<comment type="caution">
    <text evidence="1">The sequence shown here is derived from an EMBL/GenBank/DDBJ whole genome shotgun (WGS) entry which is preliminary data.</text>
</comment>